<evidence type="ECO:0000313" key="2">
    <source>
        <dbReference type="EMBL" id="EFX03101.1"/>
    </source>
</evidence>
<gene>
    <name evidence="2" type="ORF">CMQ_3030</name>
</gene>
<dbReference type="GeneID" id="25976086"/>
<reference evidence="2 3" key="1">
    <citation type="journal article" date="2011" name="Proc. Natl. Acad. Sci. U.S.A.">
        <title>Genome and transcriptome analyses of the mountain pine beetle-fungal symbiont Grosmannia clavigera, a lodgepole pine pathogen.</title>
        <authorList>
            <person name="DiGuistini S."/>
            <person name="Wang Y."/>
            <person name="Liao N.Y."/>
            <person name="Taylor G."/>
            <person name="Tanguay P."/>
            <person name="Feau N."/>
            <person name="Henrissat B."/>
            <person name="Chan S.K."/>
            <person name="Hesse-Orce U."/>
            <person name="Alamouti S.M."/>
            <person name="Tsui C.K.M."/>
            <person name="Docking R.T."/>
            <person name="Levasseur A."/>
            <person name="Haridas S."/>
            <person name="Robertson G."/>
            <person name="Birol I."/>
            <person name="Holt R.A."/>
            <person name="Marra M.A."/>
            <person name="Hamelin R.C."/>
            <person name="Hirst M."/>
            <person name="Jones S.J.M."/>
            <person name="Bohlmann J."/>
            <person name="Breuil C."/>
        </authorList>
    </citation>
    <scope>NUCLEOTIDE SEQUENCE [LARGE SCALE GENOMIC DNA]</scope>
    <source>
        <strain evidence="3">kw1407 / UAMH 11150</strain>
    </source>
</reference>
<dbReference type="InParanoid" id="F0XGP6"/>
<keyword evidence="3" id="KW-1185">Reference proteome</keyword>
<accession>F0XGP6</accession>
<proteinExistence type="predicted"/>
<dbReference type="RefSeq" id="XP_014172583.1">
    <property type="nucleotide sequence ID" value="XM_014317108.1"/>
</dbReference>
<evidence type="ECO:0008006" key="4">
    <source>
        <dbReference type="Google" id="ProtNLM"/>
    </source>
</evidence>
<feature type="region of interest" description="Disordered" evidence="1">
    <location>
        <begin position="1"/>
        <end position="60"/>
    </location>
</feature>
<dbReference type="eggNOG" id="ENOG502S621">
    <property type="taxonomic scope" value="Eukaryota"/>
</dbReference>
<sequence length="342" mass="37983">MSSPAQGGPSAPKEKKGVSSRVLTRMKTMIKKAEKRISLSGPSKPGPSSPAAAEPPAGGAPVTAAVIPAAATVPAKKKAEAAGLEPTKVSRMKLHEERARKLGERFGLEIQLSEWHSTEGEALRVNKPIRMRVHRVCHECNTEFGSSKECTNCKHARCKKCPRYPPKRTEAEKVASRERRAQIVKERKENAPIVPDWDHTRKPITLTIPSKNGGRDLVYKKPRQRVRRNCCQCNKMFLAGNKKCPGCEHARCTDCPRDPAKKNKYPYGYPGDEFGAKSIPRYRCQVCKTKFPAETDNGSECAKCSHPKCADCPRLLPQRVEPEPDPEILRSIEIRMAKMKVG</sequence>
<evidence type="ECO:0000313" key="3">
    <source>
        <dbReference type="Proteomes" id="UP000007796"/>
    </source>
</evidence>
<dbReference type="HOGENOM" id="CLU_047721_0_0_1"/>
<name>F0XGP6_GROCL</name>
<dbReference type="OrthoDB" id="5370011at2759"/>
<organism evidence="3">
    <name type="scientific">Grosmannia clavigera (strain kw1407 / UAMH 11150)</name>
    <name type="common">Blue stain fungus</name>
    <name type="synonym">Graphiocladiella clavigera</name>
    <dbReference type="NCBI Taxonomy" id="655863"/>
    <lineage>
        <taxon>Eukaryota</taxon>
        <taxon>Fungi</taxon>
        <taxon>Dikarya</taxon>
        <taxon>Ascomycota</taxon>
        <taxon>Pezizomycotina</taxon>
        <taxon>Sordariomycetes</taxon>
        <taxon>Sordariomycetidae</taxon>
        <taxon>Ophiostomatales</taxon>
        <taxon>Ophiostomataceae</taxon>
        <taxon>Leptographium</taxon>
    </lineage>
</organism>
<feature type="compositionally biased region" description="Low complexity" evidence="1">
    <location>
        <begin position="49"/>
        <end position="60"/>
    </location>
</feature>
<evidence type="ECO:0000256" key="1">
    <source>
        <dbReference type="SAM" id="MobiDB-lite"/>
    </source>
</evidence>
<dbReference type="AlphaFoldDB" id="F0XGP6"/>
<dbReference type="EMBL" id="GL629769">
    <property type="protein sequence ID" value="EFX03101.1"/>
    <property type="molecule type" value="Genomic_DNA"/>
</dbReference>
<protein>
    <recommendedName>
        <fullName evidence="4">Zinc finger protein</fullName>
    </recommendedName>
</protein>
<dbReference type="Proteomes" id="UP000007796">
    <property type="component" value="Unassembled WGS sequence"/>
</dbReference>